<organism evidence="6 7">
    <name type="scientific">Bucco capensis</name>
    <name type="common">collared puffbird</name>
    <dbReference type="NCBI Taxonomy" id="135168"/>
    <lineage>
        <taxon>Eukaryota</taxon>
        <taxon>Metazoa</taxon>
        <taxon>Chordata</taxon>
        <taxon>Craniata</taxon>
        <taxon>Vertebrata</taxon>
        <taxon>Euteleostomi</taxon>
        <taxon>Archelosauria</taxon>
        <taxon>Archosauria</taxon>
        <taxon>Dinosauria</taxon>
        <taxon>Saurischia</taxon>
        <taxon>Theropoda</taxon>
        <taxon>Coelurosauria</taxon>
        <taxon>Aves</taxon>
        <taxon>Neognathae</taxon>
        <taxon>Neoaves</taxon>
        <taxon>Telluraves</taxon>
        <taxon>Coraciimorphae</taxon>
        <taxon>Piciformes</taxon>
        <taxon>Bucconidae</taxon>
        <taxon>Bucco</taxon>
    </lineage>
</organism>
<dbReference type="Proteomes" id="UP000534107">
    <property type="component" value="Unassembled WGS sequence"/>
</dbReference>
<sequence>CEVTCPQPWAHACNELCVTSCEDSRAVVYPPPVVITFPGPILTSCPQESFVGT</sequence>
<dbReference type="PANTHER" id="PTHR31203">
    <property type="entry name" value="BETA-KERATIN-RELATED PROTEIN-RELATED"/>
    <property type="match status" value="1"/>
</dbReference>
<dbReference type="Pfam" id="PF02422">
    <property type="entry name" value="Keratin"/>
    <property type="match status" value="1"/>
</dbReference>
<feature type="non-terminal residue" evidence="6">
    <location>
        <position position="53"/>
    </location>
</feature>
<evidence type="ECO:0000256" key="4">
    <source>
        <dbReference type="ARBA" id="ARBA00022990"/>
    </source>
</evidence>
<protein>
    <recommendedName>
        <fullName evidence="5">Keratin</fullName>
    </recommendedName>
</protein>
<keyword evidence="4" id="KW-0007">Acetylation</keyword>
<dbReference type="GO" id="GO:0005200">
    <property type="term" value="F:structural constituent of cytoskeleton"/>
    <property type="evidence" value="ECO:0007669"/>
    <property type="project" value="InterPro"/>
</dbReference>
<evidence type="ECO:0000256" key="2">
    <source>
        <dbReference type="ARBA" id="ARBA00011806"/>
    </source>
</evidence>
<comment type="similarity">
    <text evidence="1 5">Belongs to the avian keratin family.</text>
</comment>
<evidence type="ECO:0000313" key="7">
    <source>
        <dbReference type="Proteomes" id="UP000534107"/>
    </source>
</evidence>
<name>A0A7K9HIR9_9PICI</name>
<evidence type="ECO:0000256" key="5">
    <source>
        <dbReference type="RuleBase" id="RU364002"/>
    </source>
</evidence>
<dbReference type="AlphaFoldDB" id="A0A7K9HIR9"/>
<dbReference type="GO" id="GO:0005882">
    <property type="term" value="C:intermediate filament"/>
    <property type="evidence" value="ECO:0007669"/>
    <property type="project" value="UniProtKB-KW"/>
</dbReference>
<keyword evidence="3 5" id="KW-0416">Keratin</keyword>
<evidence type="ECO:0000313" key="6">
    <source>
        <dbReference type="EMBL" id="NXH12945.1"/>
    </source>
</evidence>
<comment type="subunit">
    <text evidence="2 5">The avian keratins (F-ker, S-ker, C-ker and B-ker) are a complex mixture of very similar polypeptides.</text>
</comment>
<accession>A0A7K9HIR9</accession>
<reference evidence="6 7" key="1">
    <citation type="submission" date="2019-09" db="EMBL/GenBank/DDBJ databases">
        <title>Bird 10,000 Genomes (B10K) Project - Family phase.</title>
        <authorList>
            <person name="Zhang G."/>
        </authorList>
    </citation>
    <scope>NUCLEOTIDE SEQUENCE [LARGE SCALE GENOMIC DNA]</scope>
    <source>
        <strain evidence="6">B10K-DU-001-16</strain>
        <tissue evidence="6">Muscle</tissue>
    </source>
</reference>
<dbReference type="InterPro" id="IPR003461">
    <property type="entry name" value="Keratin"/>
</dbReference>
<evidence type="ECO:0000256" key="3">
    <source>
        <dbReference type="ARBA" id="ARBA00022744"/>
    </source>
</evidence>
<dbReference type="OrthoDB" id="9380305at2759"/>
<feature type="non-terminal residue" evidence="6">
    <location>
        <position position="1"/>
    </location>
</feature>
<gene>
    <name evidence="6" type="primary">Krfd_0</name>
    <name evidence="6" type="ORF">BUCCAP_R11513</name>
</gene>
<proteinExistence type="inferred from homology"/>
<comment type="caution">
    <text evidence="6">The sequence shown here is derived from an EMBL/GenBank/DDBJ whole genome shotgun (WGS) entry which is preliminary data.</text>
</comment>
<dbReference type="PANTHER" id="PTHR31203:SF1">
    <property type="entry name" value="BETA-KERATIN-RELATED PROTEIN-RELATED"/>
    <property type="match status" value="1"/>
</dbReference>
<dbReference type="EMBL" id="VWZO01006383">
    <property type="protein sequence ID" value="NXH12945.1"/>
    <property type="molecule type" value="Genomic_DNA"/>
</dbReference>
<evidence type="ECO:0000256" key="1">
    <source>
        <dbReference type="ARBA" id="ARBA00008702"/>
    </source>
</evidence>
<keyword evidence="7" id="KW-1185">Reference proteome</keyword>